<dbReference type="PROSITE" id="PS00678">
    <property type="entry name" value="WD_REPEATS_1"/>
    <property type="match status" value="2"/>
</dbReference>
<dbReference type="EMBL" id="CP036276">
    <property type="protein sequence ID" value="QDU42840.1"/>
    <property type="molecule type" value="Genomic_DNA"/>
</dbReference>
<dbReference type="PROSITE" id="PS51257">
    <property type="entry name" value="PROKAR_LIPOPROTEIN"/>
    <property type="match status" value="1"/>
</dbReference>
<feature type="region of interest" description="Disordered" evidence="4">
    <location>
        <begin position="19"/>
        <end position="63"/>
    </location>
</feature>
<dbReference type="CDD" id="cd00200">
    <property type="entry name" value="WD40"/>
    <property type="match status" value="1"/>
</dbReference>
<feature type="repeat" description="WD" evidence="3">
    <location>
        <begin position="161"/>
        <end position="193"/>
    </location>
</feature>
<evidence type="ECO:0000313" key="6">
    <source>
        <dbReference type="Proteomes" id="UP000319383"/>
    </source>
</evidence>
<organism evidence="5 6">
    <name type="scientific">Symmachiella dynata</name>
    <dbReference type="NCBI Taxonomy" id="2527995"/>
    <lineage>
        <taxon>Bacteria</taxon>
        <taxon>Pseudomonadati</taxon>
        <taxon>Planctomycetota</taxon>
        <taxon>Planctomycetia</taxon>
        <taxon>Planctomycetales</taxon>
        <taxon>Planctomycetaceae</taxon>
        <taxon>Symmachiella</taxon>
    </lineage>
</organism>
<name>A0A517ZK20_9PLAN</name>
<feature type="repeat" description="WD" evidence="3">
    <location>
        <begin position="286"/>
        <end position="327"/>
    </location>
</feature>
<dbReference type="PRINTS" id="PR00320">
    <property type="entry name" value="GPROTEINBRPT"/>
</dbReference>
<proteinExistence type="predicted"/>
<dbReference type="PROSITE" id="PS50082">
    <property type="entry name" value="WD_REPEATS_2"/>
    <property type="match status" value="6"/>
</dbReference>
<sequence length="570" mass="62141">MLARIGWFVAVSLVVGCAESTPPKPSSPPKPLAEPKAEKSATVDPEIKTADPAKEAVDPPKDAPPVIDPVATALRGKPVGLSAVKSVRFNPEGNRLAVGSGDGVVRIWDVAQRTILHTIAAHDNWAFDLNFSPDGKILVSGGGDNYIKLWDAETGKQRSETARQEDDIHGVAFSPDGQSIISGSDDTLVMIWEPASDKRRLLVGHEKQITAIAMRPDGRQFASASRDGTIRLWSLPEGKEVGTLAGHDADVLAITYSPDGKTLASASYDKTVRLWDVAKASSLRVLKGHKDWVFCVAMTPDGAYLFSGAGDEVGILWNLKTGEIADEFQFDSDVTAADFSSDGKLLAIGFMSGEVWLTQFADGQWKYQDMLAPAGKQVKVSRADQIQPSEYLELHNNATQQGNPEWSDAVARLATVGDGFTLTILEEIDESKLTAAETELFNRTRQQIQARVNGKTKPWTAAHINRLLEKAAYSDLMCDPTESYLVPWTLKSLRGAAESTSIVREMIVRVETDYELSPSFEKDLKSKTLDLYGVAGDAESEKSMLNSAQERVRNYARRILNPTPRSDSPN</sequence>
<evidence type="ECO:0000313" key="5">
    <source>
        <dbReference type="EMBL" id="QDU42840.1"/>
    </source>
</evidence>
<dbReference type="PROSITE" id="PS50294">
    <property type="entry name" value="WD_REPEATS_REGION"/>
    <property type="match status" value="6"/>
</dbReference>
<reference evidence="5 6" key="1">
    <citation type="submission" date="2019-02" db="EMBL/GenBank/DDBJ databases">
        <title>Deep-cultivation of Planctomycetes and their phenomic and genomic characterization uncovers novel biology.</title>
        <authorList>
            <person name="Wiegand S."/>
            <person name="Jogler M."/>
            <person name="Boedeker C."/>
            <person name="Pinto D."/>
            <person name="Vollmers J."/>
            <person name="Rivas-Marin E."/>
            <person name="Kohn T."/>
            <person name="Peeters S.H."/>
            <person name="Heuer A."/>
            <person name="Rast P."/>
            <person name="Oberbeckmann S."/>
            <person name="Bunk B."/>
            <person name="Jeske O."/>
            <person name="Meyerdierks A."/>
            <person name="Storesund J.E."/>
            <person name="Kallscheuer N."/>
            <person name="Luecker S."/>
            <person name="Lage O.M."/>
            <person name="Pohl T."/>
            <person name="Merkel B.J."/>
            <person name="Hornburger P."/>
            <person name="Mueller R.-W."/>
            <person name="Bruemmer F."/>
            <person name="Labrenz M."/>
            <person name="Spormann A.M."/>
            <person name="Op den Camp H."/>
            <person name="Overmann J."/>
            <person name="Amann R."/>
            <person name="Jetten M.S.M."/>
            <person name="Mascher T."/>
            <person name="Medema M.H."/>
            <person name="Devos D.P."/>
            <person name="Kaster A.-K."/>
            <person name="Ovreas L."/>
            <person name="Rohde M."/>
            <person name="Galperin M.Y."/>
            <person name="Jogler C."/>
        </authorList>
    </citation>
    <scope>NUCLEOTIDE SEQUENCE [LARGE SCALE GENOMIC DNA]</scope>
    <source>
        <strain evidence="5 6">Mal52</strain>
    </source>
</reference>
<keyword evidence="2" id="KW-0677">Repeat</keyword>
<dbReference type="PANTHER" id="PTHR19879">
    <property type="entry name" value="TRANSCRIPTION INITIATION FACTOR TFIID"/>
    <property type="match status" value="1"/>
</dbReference>
<dbReference type="KEGG" id="sdyn:Mal52_13090"/>
<evidence type="ECO:0000256" key="3">
    <source>
        <dbReference type="PROSITE-ProRule" id="PRU00221"/>
    </source>
</evidence>
<dbReference type="Proteomes" id="UP000319383">
    <property type="component" value="Chromosome"/>
</dbReference>
<accession>A0A517ZK20</accession>
<dbReference type="AlphaFoldDB" id="A0A517ZK20"/>
<dbReference type="InterPro" id="IPR015943">
    <property type="entry name" value="WD40/YVTN_repeat-like_dom_sf"/>
</dbReference>
<feature type="repeat" description="WD" evidence="3">
    <location>
        <begin position="202"/>
        <end position="243"/>
    </location>
</feature>
<protein>
    <submittedName>
        <fullName evidence="5">WD domain, G-beta repeat</fullName>
    </submittedName>
</protein>
<evidence type="ECO:0000256" key="2">
    <source>
        <dbReference type="ARBA" id="ARBA00022737"/>
    </source>
</evidence>
<dbReference type="InterPro" id="IPR001680">
    <property type="entry name" value="WD40_rpt"/>
</dbReference>
<dbReference type="InterPro" id="IPR020472">
    <property type="entry name" value="WD40_PAC1"/>
</dbReference>
<keyword evidence="6" id="KW-1185">Reference proteome</keyword>
<keyword evidence="1 3" id="KW-0853">WD repeat</keyword>
<feature type="repeat" description="WD" evidence="3">
    <location>
        <begin position="82"/>
        <end position="118"/>
    </location>
</feature>
<dbReference type="Pfam" id="PF00400">
    <property type="entry name" value="WD40"/>
    <property type="match status" value="6"/>
</dbReference>
<dbReference type="PANTHER" id="PTHR19879:SF9">
    <property type="entry name" value="TRANSCRIPTION INITIATION FACTOR TFIID SUBUNIT 5"/>
    <property type="match status" value="1"/>
</dbReference>
<dbReference type="Gene3D" id="2.130.10.10">
    <property type="entry name" value="YVTN repeat-like/Quinoprotein amine dehydrogenase"/>
    <property type="match status" value="2"/>
</dbReference>
<feature type="repeat" description="WD" evidence="3">
    <location>
        <begin position="119"/>
        <end position="160"/>
    </location>
</feature>
<evidence type="ECO:0000256" key="1">
    <source>
        <dbReference type="ARBA" id="ARBA00022574"/>
    </source>
</evidence>
<dbReference type="InterPro" id="IPR019775">
    <property type="entry name" value="WD40_repeat_CS"/>
</dbReference>
<feature type="compositionally biased region" description="Pro residues" evidence="4">
    <location>
        <begin position="22"/>
        <end position="32"/>
    </location>
</feature>
<feature type="repeat" description="WD" evidence="3">
    <location>
        <begin position="244"/>
        <end position="285"/>
    </location>
</feature>
<dbReference type="SUPFAM" id="SSF50978">
    <property type="entry name" value="WD40 repeat-like"/>
    <property type="match status" value="1"/>
</dbReference>
<evidence type="ECO:0000256" key="4">
    <source>
        <dbReference type="SAM" id="MobiDB-lite"/>
    </source>
</evidence>
<dbReference type="InterPro" id="IPR036322">
    <property type="entry name" value="WD40_repeat_dom_sf"/>
</dbReference>
<dbReference type="SMART" id="SM00320">
    <property type="entry name" value="WD40"/>
    <property type="match status" value="7"/>
</dbReference>
<dbReference type="RefSeq" id="WP_145374843.1">
    <property type="nucleotide sequence ID" value="NZ_CP036276.1"/>
</dbReference>
<gene>
    <name evidence="5" type="ORF">Mal52_13090</name>
</gene>
<feature type="compositionally biased region" description="Basic and acidic residues" evidence="4">
    <location>
        <begin position="33"/>
        <end position="61"/>
    </location>
</feature>